<dbReference type="Proteomes" id="UP001326110">
    <property type="component" value="Chromosome"/>
</dbReference>
<dbReference type="EMBL" id="CP140152">
    <property type="protein sequence ID" value="WQH06836.1"/>
    <property type="molecule type" value="Genomic_DNA"/>
</dbReference>
<accession>A0ABZ0Y604</accession>
<reference evidence="1 2" key="1">
    <citation type="submission" date="2023-11" db="EMBL/GenBank/DDBJ databases">
        <title>MicrobeMod: A computational toolkit for identifying prokaryotic methylation and restriction-modification with nanopore sequencing.</title>
        <authorList>
            <person name="Crits-Christoph A."/>
            <person name="Kang S.C."/>
            <person name="Lee H."/>
            <person name="Ostrov N."/>
        </authorList>
    </citation>
    <scope>NUCLEOTIDE SEQUENCE [LARGE SCALE GENOMIC DNA]</scope>
    <source>
        <strain evidence="1 2">ATCC 25935</strain>
    </source>
</reference>
<sequence length="309" mass="34327">MNAVTRESQSAMQLSSTPMAPASTASLVLDVASMESIMRLADIMAKGRATIPDHLKSSASDCAAVIMQAMQWQMNPFAVAQKTHVVNGALGYEGQLVNAAIVSSGVTQDRFNYEWFGAWEKIIGKTRVVTVPEKGKKGDKDYKKAYQFHTPDYDLNAEIGLGIRISATLRGESVPRVLELLLVQASVRNSPLWATDPKQQLAYLAVKRWARLYAPDVILGVYTPDELDESSREMRDITPAPREAVAEPHTIDQLPECTDELFKEKAPAWREMILSKKKTPAQLIAMLSTRATFTESQKMTIDSWAHEQE</sequence>
<evidence type="ECO:0000313" key="2">
    <source>
        <dbReference type="Proteomes" id="UP001326110"/>
    </source>
</evidence>
<protein>
    <submittedName>
        <fullName evidence="1">RecT family recombinase</fullName>
    </submittedName>
</protein>
<evidence type="ECO:0000313" key="1">
    <source>
        <dbReference type="EMBL" id="WQH06836.1"/>
    </source>
</evidence>
<dbReference type="Pfam" id="PF03837">
    <property type="entry name" value="RecT"/>
    <property type="match status" value="1"/>
</dbReference>
<name>A0ABZ0Y604_9BURK</name>
<gene>
    <name evidence="1" type="ORF">SR858_11060</name>
</gene>
<organism evidence="1 2">
    <name type="scientific">Duganella zoogloeoides</name>
    <dbReference type="NCBI Taxonomy" id="75659"/>
    <lineage>
        <taxon>Bacteria</taxon>
        <taxon>Pseudomonadati</taxon>
        <taxon>Pseudomonadota</taxon>
        <taxon>Betaproteobacteria</taxon>
        <taxon>Burkholderiales</taxon>
        <taxon>Oxalobacteraceae</taxon>
        <taxon>Telluria group</taxon>
        <taxon>Duganella</taxon>
    </lineage>
</organism>
<proteinExistence type="predicted"/>
<dbReference type="InterPro" id="IPR018330">
    <property type="entry name" value="RecT_fam"/>
</dbReference>
<dbReference type="RefSeq" id="WP_322534559.1">
    <property type="nucleotide sequence ID" value="NZ_CP140152.1"/>
</dbReference>
<keyword evidence="2" id="KW-1185">Reference proteome</keyword>